<feature type="region of interest" description="Disordered" evidence="1">
    <location>
        <begin position="152"/>
        <end position="204"/>
    </location>
</feature>
<accession>A0A840R7P2</accession>
<dbReference type="EMBL" id="JACHHW010000010">
    <property type="protein sequence ID" value="MBB5188897.1"/>
    <property type="molecule type" value="Genomic_DNA"/>
</dbReference>
<reference evidence="3 4" key="1">
    <citation type="submission" date="2020-08" db="EMBL/GenBank/DDBJ databases">
        <title>Genomic Encyclopedia of Type Strains, Phase IV (KMG-IV): sequencing the most valuable type-strain genomes for metagenomic binning, comparative biology and taxonomic classification.</title>
        <authorList>
            <person name="Goeker M."/>
        </authorList>
    </citation>
    <scope>NUCLEOTIDE SEQUENCE [LARGE SCALE GENOMIC DNA]</scope>
    <source>
        <strain evidence="3 4">DSM 25701</strain>
    </source>
</reference>
<proteinExistence type="predicted"/>
<evidence type="ECO:0000313" key="3">
    <source>
        <dbReference type="EMBL" id="MBB5188897.1"/>
    </source>
</evidence>
<feature type="compositionally biased region" description="Basic and acidic residues" evidence="1">
    <location>
        <begin position="170"/>
        <end position="192"/>
    </location>
</feature>
<dbReference type="AlphaFoldDB" id="A0A840R7P2"/>
<evidence type="ECO:0000313" key="4">
    <source>
        <dbReference type="Proteomes" id="UP000536640"/>
    </source>
</evidence>
<evidence type="ECO:0008006" key="5">
    <source>
        <dbReference type="Google" id="ProtNLM"/>
    </source>
</evidence>
<comment type="caution">
    <text evidence="3">The sequence shown here is derived from an EMBL/GenBank/DDBJ whole genome shotgun (WGS) entry which is preliminary data.</text>
</comment>
<protein>
    <recommendedName>
        <fullName evidence="5">Lipoprotein</fullName>
    </recommendedName>
</protein>
<gene>
    <name evidence="3" type="ORF">HNQ57_003194</name>
</gene>
<keyword evidence="2" id="KW-0732">Signal</keyword>
<dbReference type="PROSITE" id="PS51257">
    <property type="entry name" value="PROKAR_LIPOPROTEIN"/>
    <property type="match status" value="1"/>
</dbReference>
<sequence length="204" mass="22878">MKSIFPLIFATLFLFACASNETVVYSNGFSFVNYDYVVIERDTNSAIYGMDLEFGNMIGAYNMAVVGSKEIENLPYEAKKRTLGVQLSVSGSSERIMLGISFQDFITGRTVATIGSTEKGDLFDRDDRTEIFELVTGTVVAAIKRDKQLNVENGRSLDRNPPMAVAAPRYTDRDDRNSRNSDTEEWRYESSAEKAYTLTPDFSE</sequence>
<evidence type="ECO:0000256" key="2">
    <source>
        <dbReference type="SAM" id="SignalP"/>
    </source>
</evidence>
<dbReference type="RefSeq" id="WP_184464579.1">
    <property type="nucleotide sequence ID" value="NZ_JACHHW010000010.1"/>
</dbReference>
<evidence type="ECO:0000256" key="1">
    <source>
        <dbReference type="SAM" id="MobiDB-lite"/>
    </source>
</evidence>
<feature type="chain" id="PRO_5032452773" description="Lipoprotein" evidence="2">
    <location>
        <begin position="19"/>
        <end position="204"/>
    </location>
</feature>
<name>A0A840R7P2_9GAMM</name>
<keyword evidence="4" id="KW-1185">Reference proteome</keyword>
<feature type="signal peptide" evidence="2">
    <location>
        <begin position="1"/>
        <end position="18"/>
    </location>
</feature>
<organism evidence="3 4">
    <name type="scientific">Zhongshania antarctica</name>
    <dbReference type="NCBI Taxonomy" id="641702"/>
    <lineage>
        <taxon>Bacteria</taxon>
        <taxon>Pseudomonadati</taxon>
        <taxon>Pseudomonadota</taxon>
        <taxon>Gammaproteobacteria</taxon>
        <taxon>Cellvibrionales</taxon>
        <taxon>Spongiibacteraceae</taxon>
        <taxon>Zhongshania</taxon>
    </lineage>
</organism>
<dbReference type="Proteomes" id="UP000536640">
    <property type="component" value="Unassembled WGS sequence"/>
</dbReference>